<reference evidence="2" key="1">
    <citation type="journal article" date="2019" name="Int. J. Syst. Evol. Microbiol.">
        <title>The Global Catalogue of Microorganisms (GCM) 10K type strain sequencing project: providing services to taxonomists for standard genome sequencing and annotation.</title>
        <authorList>
            <consortium name="The Broad Institute Genomics Platform"/>
            <consortium name="The Broad Institute Genome Sequencing Center for Infectious Disease"/>
            <person name="Wu L."/>
            <person name="Ma J."/>
        </authorList>
    </citation>
    <scope>NUCLEOTIDE SEQUENCE [LARGE SCALE GENOMIC DNA]</scope>
    <source>
        <strain evidence="2">JCM 16902</strain>
    </source>
</reference>
<gene>
    <name evidence="1" type="ORF">GCM10022223_69310</name>
</gene>
<comment type="caution">
    <text evidence="1">The sequence shown here is derived from an EMBL/GenBank/DDBJ whole genome shotgun (WGS) entry which is preliminary data.</text>
</comment>
<dbReference type="InterPro" id="IPR027417">
    <property type="entry name" value="P-loop_NTPase"/>
</dbReference>
<accession>A0ABP7ATP1</accession>
<dbReference type="RefSeq" id="WP_231485578.1">
    <property type="nucleotide sequence ID" value="NZ_BAAAZO010000014.1"/>
</dbReference>
<dbReference type="SUPFAM" id="SSF52540">
    <property type="entry name" value="P-loop containing nucleoside triphosphate hydrolases"/>
    <property type="match status" value="1"/>
</dbReference>
<evidence type="ECO:0000313" key="2">
    <source>
        <dbReference type="Proteomes" id="UP001501074"/>
    </source>
</evidence>
<name>A0ABP7ATP1_9ACTN</name>
<protein>
    <submittedName>
        <fullName evidence="1">AAA family ATPase</fullName>
    </submittedName>
</protein>
<dbReference type="EMBL" id="BAAAZO010000014">
    <property type="protein sequence ID" value="GAA3640241.1"/>
    <property type="molecule type" value="Genomic_DNA"/>
</dbReference>
<keyword evidence="2" id="KW-1185">Reference proteome</keyword>
<dbReference type="Pfam" id="PF13238">
    <property type="entry name" value="AAA_18"/>
    <property type="match status" value="1"/>
</dbReference>
<dbReference type="Gene3D" id="3.40.50.300">
    <property type="entry name" value="P-loop containing nucleotide triphosphate hydrolases"/>
    <property type="match status" value="1"/>
</dbReference>
<evidence type="ECO:0000313" key="1">
    <source>
        <dbReference type="EMBL" id="GAA3640241.1"/>
    </source>
</evidence>
<sequence length="198" mass="21989">MNRGTGTAPMVVEELAGHVLRRPPSVGATRLVAVDGRSGSGKTTLARHLAARLGAPLIHLDDLYEGWQGLAGVGELLHGWIAEPLEQGRTARWRPYDWATGTREAWREVPASPVVVLEGCGSGSEPLTGCLSLLIWVESDDDTRRERLRSRSDWDSYRQHHFADWARQEETLLRRENTPGRADVVVHNDPEPPHLIVT</sequence>
<proteinExistence type="predicted"/>
<organism evidence="1 2">
    <name type="scientific">Kineosporia mesophila</name>
    <dbReference type="NCBI Taxonomy" id="566012"/>
    <lineage>
        <taxon>Bacteria</taxon>
        <taxon>Bacillati</taxon>
        <taxon>Actinomycetota</taxon>
        <taxon>Actinomycetes</taxon>
        <taxon>Kineosporiales</taxon>
        <taxon>Kineosporiaceae</taxon>
        <taxon>Kineosporia</taxon>
    </lineage>
</organism>
<dbReference type="Proteomes" id="UP001501074">
    <property type="component" value="Unassembled WGS sequence"/>
</dbReference>